<keyword evidence="3" id="KW-1185">Reference proteome</keyword>
<dbReference type="AlphaFoldDB" id="A0AAW1WBV2"/>
<proteinExistence type="predicted"/>
<feature type="domain" description="DUF7138" evidence="1">
    <location>
        <begin position="1"/>
        <end position="47"/>
    </location>
</feature>
<comment type="caution">
    <text evidence="2">The sequence shown here is derived from an EMBL/GenBank/DDBJ whole genome shotgun (WGS) entry which is preliminary data.</text>
</comment>
<dbReference type="PANTHER" id="PTHR36351:SF1">
    <property type="entry name" value="EMBRYO SAC DEVELOPMENT ARREST 12"/>
    <property type="match status" value="1"/>
</dbReference>
<evidence type="ECO:0000259" key="1">
    <source>
        <dbReference type="Pfam" id="PF23596"/>
    </source>
</evidence>
<dbReference type="Proteomes" id="UP001457282">
    <property type="component" value="Unassembled WGS sequence"/>
</dbReference>
<dbReference type="InterPro" id="IPR055562">
    <property type="entry name" value="DUF7138"/>
</dbReference>
<protein>
    <recommendedName>
        <fullName evidence="1">DUF7138 domain-containing protein</fullName>
    </recommendedName>
</protein>
<dbReference type="PANTHER" id="PTHR36351">
    <property type="entry name" value="EMBRYO SAC DEVELOPMENT ARREST 12"/>
    <property type="match status" value="1"/>
</dbReference>
<evidence type="ECO:0000313" key="3">
    <source>
        <dbReference type="Proteomes" id="UP001457282"/>
    </source>
</evidence>
<dbReference type="Pfam" id="PF23596">
    <property type="entry name" value="DUF7138"/>
    <property type="match status" value="1"/>
</dbReference>
<accession>A0AAW1WBV2</accession>
<name>A0AAW1WBV2_RUBAR</name>
<reference evidence="2 3" key="1">
    <citation type="journal article" date="2023" name="G3 (Bethesda)">
        <title>A chromosome-length genome assembly and annotation of blackberry (Rubus argutus, cv. 'Hillquist').</title>
        <authorList>
            <person name="Bruna T."/>
            <person name="Aryal R."/>
            <person name="Dudchenko O."/>
            <person name="Sargent D.J."/>
            <person name="Mead D."/>
            <person name="Buti M."/>
            <person name="Cavallini A."/>
            <person name="Hytonen T."/>
            <person name="Andres J."/>
            <person name="Pham M."/>
            <person name="Weisz D."/>
            <person name="Mascagni F."/>
            <person name="Usai G."/>
            <person name="Natali L."/>
            <person name="Bassil N."/>
            <person name="Fernandez G.E."/>
            <person name="Lomsadze A."/>
            <person name="Armour M."/>
            <person name="Olukolu B."/>
            <person name="Poorten T."/>
            <person name="Britton C."/>
            <person name="Davik J."/>
            <person name="Ashrafi H."/>
            <person name="Aiden E.L."/>
            <person name="Borodovsky M."/>
            <person name="Worthington M."/>
        </authorList>
    </citation>
    <scope>NUCLEOTIDE SEQUENCE [LARGE SCALE GENOMIC DNA]</scope>
    <source>
        <strain evidence="2">PI 553951</strain>
    </source>
</reference>
<organism evidence="2 3">
    <name type="scientific">Rubus argutus</name>
    <name type="common">Southern blackberry</name>
    <dbReference type="NCBI Taxonomy" id="59490"/>
    <lineage>
        <taxon>Eukaryota</taxon>
        <taxon>Viridiplantae</taxon>
        <taxon>Streptophyta</taxon>
        <taxon>Embryophyta</taxon>
        <taxon>Tracheophyta</taxon>
        <taxon>Spermatophyta</taxon>
        <taxon>Magnoliopsida</taxon>
        <taxon>eudicotyledons</taxon>
        <taxon>Gunneridae</taxon>
        <taxon>Pentapetalae</taxon>
        <taxon>rosids</taxon>
        <taxon>fabids</taxon>
        <taxon>Rosales</taxon>
        <taxon>Rosaceae</taxon>
        <taxon>Rosoideae</taxon>
        <taxon>Rosoideae incertae sedis</taxon>
        <taxon>Rubus</taxon>
    </lineage>
</organism>
<sequence length="167" mass="18826">MLSHKIGISPNQFSVFISSPESRRRIPVTSKINFSLLCRETNCFFLVVLKRSKRERRRRNQYHVDELQNNECYNTASSLYNPNQIKENPLENAVFLRRGTGINHGLAMPFAGRIEAAAAAEVASVVCEACSRAEEMGMDVGFHWCAYDPVVTFGFRSPAGPISRPTR</sequence>
<dbReference type="EMBL" id="JBEDUW010000006">
    <property type="protein sequence ID" value="KAK9921454.1"/>
    <property type="molecule type" value="Genomic_DNA"/>
</dbReference>
<gene>
    <name evidence="2" type="ORF">M0R45_029963</name>
</gene>
<evidence type="ECO:0000313" key="2">
    <source>
        <dbReference type="EMBL" id="KAK9921454.1"/>
    </source>
</evidence>